<dbReference type="Proteomes" id="UP000193801">
    <property type="component" value="Unassembled WGS sequence"/>
</dbReference>
<dbReference type="EMBL" id="LQPK01000005">
    <property type="protein sequence ID" value="ORW33263.1"/>
    <property type="molecule type" value="Genomic_DNA"/>
</dbReference>
<name>A0ABX3VSB6_9MYCO</name>
<reference evidence="1 2" key="1">
    <citation type="journal article" date="2015" name="Emerg. Microbes Infect.">
        <title>Characterization of 17 strains belonging to the Mycobacterium simiae complex and description of Mycobacterium paraense sp. nov.</title>
        <authorList>
            <person name="Fusco da Costa A.R."/>
            <person name="Fedrizzi T."/>
            <person name="Lopes M.L."/>
            <person name="Pecorari M."/>
            <person name="Oliveira da Costa W.L."/>
            <person name="Giacobazzi E."/>
            <person name="da Costa Bahia J.R."/>
            <person name="De Sanctis V."/>
            <person name="Batista Lima K.V."/>
            <person name="Bertorelli R."/>
            <person name="Grottola A."/>
            <person name="Fabio A."/>
            <person name="Mariottini A."/>
            <person name="Ferretti P."/>
            <person name="Di Leva F."/>
            <person name="Fregni Serpini G."/>
            <person name="Tagliazucchi S."/>
            <person name="Rumpianesi F."/>
            <person name="Jousson O."/>
            <person name="Segata N."/>
            <person name="Tortoli E."/>
        </authorList>
    </citation>
    <scope>NUCLEOTIDE SEQUENCE [LARGE SCALE GENOMIC DNA]</scope>
    <source>
        <strain evidence="1 2">FI-07156</strain>
    </source>
</reference>
<evidence type="ECO:0000313" key="1">
    <source>
        <dbReference type="EMBL" id="ORW33263.1"/>
    </source>
</evidence>
<organism evidence="1 2">
    <name type="scientific">Mycobacterium paraense</name>
    <dbReference type="NCBI Taxonomy" id="767916"/>
    <lineage>
        <taxon>Bacteria</taxon>
        <taxon>Bacillati</taxon>
        <taxon>Actinomycetota</taxon>
        <taxon>Actinomycetes</taxon>
        <taxon>Mycobacteriales</taxon>
        <taxon>Mycobacteriaceae</taxon>
        <taxon>Mycobacterium</taxon>
        <taxon>Mycobacterium simiae complex</taxon>
    </lineage>
</organism>
<protein>
    <recommendedName>
        <fullName evidence="3">Transposase-like Mu C-terminal domain-containing protein</fullName>
    </recommendedName>
</protein>
<accession>A0ABX3VSB6</accession>
<gene>
    <name evidence="1" type="ORF">AWB91_09050</name>
</gene>
<keyword evidence="2" id="KW-1185">Reference proteome</keyword>
<comment type="caution">
    <text evidence="1">The sequence shown here is derived from an EMBL/GenBank/DDBJ whole genome shotgun (WGS) entry which is preliminary data.</text>
</comment>
<proteinExistence type="predicted"/>
<evidence type="ECO:0000313" key="2">
    <source>
        <dbReference type="Proteomes" id="UP000193801"/>
    </source>
</evidence>
<evidence type="ECO:0008006" key="3">
    <source>
        <dbReference type="Google" id="ProtNLM"/>
    </source>
</evidence>
<sequence length="75" mass="8474">MVGQSYHNTYWRQDYAVLAVAGSRVTVKWEDGRTVTHMTAFDPRCDKPFHGVCPLGDQQHGDALRNRANNWGGAR</sequence>